<dbReference type="InterPro" id="IPR050869">
    <property type="entry name" value="H3K4_H4K5_MeTrfase"/>
</dbReference>
<comment type="caution">
    <text evidence="2">The sequence shown here is derived from an EMBL/GenBank/DDBJ whole genome shotgun (WGS) entry which is preliminary data.</text>
</comment>
<feature type="compositionally biased region" description="Acidic residues" evidence="1">
    <location>
        <begin position="724"/>
        <end position="735"/>
    </location>
</feature>
<accession>A0A9P6SQI9</accession>
<feature type="region of interest" description="Disordered" evidence="1">
    <location>
        <begin position="724"/>
        <end position="745"/>
    </location>
</feature>
<dbReference type="Proteomes" id="UP000749646">
    <property type="component" value="Unassembled WGS sequence"/>
</dbReference>
<proteinExistence type="predicted"/>
<feature type="region of interest" description="Disordered" evidence="1">
    <location>
        <begin position="1"/>
        <end position="80"/>
    </location>
</feature>
<evidence type="ECO:0000313" key="3">
    <source>
        <dbReference type="Proteomes" id="UP000749646"/>
    </source>
</evidence>
<dbReference type="GO" id="GO:0005634">
    <property type="term" value="C:nucleus"/>
    <property type="evidence" value="ECO:0007669"/>
    <property type="project" value="TreeGrafter"/>
</dbReference>
<dbReference type="EMBL" id="JAAAHW010003162">
    <property type="protein sequence ID" value="KAF9987688.1"/>
    <property type="molecule type" value="Genomic_DNA"/>
</dbReference>
<dbReference type="PANTHER" id="PTHR12197">
    <property type="entry name" value="HISTONE-LYSINE N-METHYLTRANSFERASE SMYD"/>
    <property type="match status" value="1"/>
</dbReference>
<dbReference type="OrthoDB" id="5945798at2759"/>
<name>A0A9P6SQI9_9FUNG</name>
<feature type="compositionally biased region" description="Polar residues" evidence="1">
    <location>
        <begin position="67"/>
        <end position="80"/>
    </location>
</feature>
<gene>
    <name evidence="2" type="ORF">BGZ65_002429</name>
</gene>
<evidence type="ECO:0000313" key="2">
    <source>
        <dbReference type="EMBL" id="KAF9987688.1"/>
    </source>
</evidence>
<feature type="compositionally biased region" description="Acidic residues" evidence="1">
    <location>
        <begin position="54"/>
        <end position="66"/>
    </location>
</feature>
<evidence type="ECO:0000256" key="1">
    <source>
        <dbReference type="SAM" id="MobiDB-lite"/>
    </source>
</evidence>
<protein>
    <recommendedName>
        <fullName evidence="4">SET domain-containing protein</fullName>
    </recommendedName>
</protein>
<feature type="region of interest" description="Disordered" evidence="1">
    <location>
        <begin position="773"/>
        <end position="801"/>
    </location>
</feature>
<sequence>MDVTPQSASHSDQPPAEAVAELSATFRPSNKTKRNYRSKKNDADEIEDDHGADVEQTQEPEQDLTDSIDTSSMPYVQSQNAQNLGEVYPALARLSFLDQEKGLAKGEEEDDGEKEAMTLGVKPRRPLWQKPQQNMGEKMAVEGESAQGEATTRTRVPPMTSPSALSSVSGSGSGSGSSLVEIRETGSVAKGRGVFSAAAEILKTGTLIFRELGYCQVVNDASLSQVCSACFKDVREEVGEDEGSGAVPAGGQRIQKSMTNSVMKDVWTKRSMDTTTVRALCRLIRRRERVKASTAFGAEHGKLDTAQKQVNEVYFSGLNQKEEEWLDEHGSTWIEQYLNTNVQEREVVESSPTMGTLHETSQVAKILTVVMSCVNTPKEDRHAFLKGVGEVASDGEEGSVGASGLHLLEKLESYGFAITNMETTTIVGLAFYVDQISTTLERQKILKTEYHFICGCPLCKYFPANPLVQPEVEPLKQLVSEPLPEPLFDPKQGFVCPNAKCNPSSTPRPILAVESQLTIYNKVELRCNECGHVSELTHELVQENEEKAQSLISAFMREMNGGSTSSGGSKANARNFELAKTKVLEVDHNTGEDTGTKPTIIGGMKTVEEPSAHALEIFDEAYKALTGSSRSTNNHSNIDSAVEEGSVHRSPRHRLVRQLEQAGFDEAVRHKNWIFALKRSIELECILNQTYVGHHPLKAIQEYYTCKIANLLANLLLEESTVEIEENEPENEDDGKDSTMLDSDDERDLKAIRAAMRKGGRSAAAATAAVGSESIQERLQRRKRKEADKSEEERQCKKRTQADNSKELLQYLKSLIPRIENPKILQEFKVCWGKDGKLATRYRYQIDSMKQALHYAELPFAK</sequence>
<organism evidence="2 3">
    <name type="scientific">Modicella reniformis</name>
    <dbReference type="NCBI Taxonomy" id="1440133"/>
    <lineage>
        <taxon>Eukaryota</taxon>
        <taxon>Fungi</taxon>
        <taxon>Fungi incertae sedis</taxon>
        <taxon>Mucoromycota</taxon>
        <taxon>Mortierellomycotina</taxon>
        <taxon>Mortierellomycetes</taxon>
        <taxon>Mortierellales</taxon>
        <taxon>Mortierellaceae</taxon>
        <taxon>Modicella</taxon>
    </lineage>
</organism>
<reference evidence="2" key="1">
    <citation type="journal article" date="2020" name="Fungal Divers.">
        <title>Resolving the Mortierellaceae phylogeny through synthesis of multi-gene phylogenetics and phylogenomics.</title>
        <authorList>
            <person name="Vandepol N."/>
            <person name="Liber J."/>
            <person name="Desiro A."/>
            <person name="Na H."/>
            <person name="Kennedy M."/>
            <person name="Barry K."/>
            <person name="Grigoriev I.V."/>
            <person name="Miller A.N."/>
            <person name="O'Donnell K."/>
            <person name="Stajich J.E."/>
            <person name="Bonito G."/>
        </authorList>
    </citation>
    <scope>NUCLEOTIDE SEQUENCE</scope>
    <source>
        <strain evidence="2">MES-2147</strain>
    </source>
</reference>
<feature type="compositionally biased region" description="Polar residues" evidence="1">
    <location>
        <begin position="1"/>
        <end position="12"/>
    </location>
</feature>
<keyword evidence="3" id="KW-1185">Reference proteome</keyword>
<feature type="region of interest" description="Disordered" evidence="1">
    <location>
        <begin position="103"/>
        <end position="179"/>
    </location>
</feature>
<feature type="compositionally biased region" description="Basic and acidic residues" evidence="1">
    <location>
        <begin position="775"/>
        <end position="801"/>
    </location>
</feature>
<evidence type="ECO:0008006" key="4">
    <source>
        <dbReference type="Google" id="ProtNLM"/>
    </source>
</evidence>
<dbReference type="AlphaFoldDB" id="A0A9P6SQI9"/>
<dbReference type="PANTHER" id="PTHR12197:SF251">
    <property type="entry name" value="EG:BACR7C10.4 PROTEIN"/>
    <property type="match status" value="1"/>
</dbReference>
<feature type="compositionally biased region" description="Basic and acidic residues" evidence="1">
    <location>
        <begin position="39"/>
        <end position="53"/>
    </location>
</feature>
<feature type="compositionally biased region" description="Low complexity" evidence="1">
    <location>
        <begin position="161"/>
        <end position="170"/>
    </location>
</feature>